<dbReference type="PANTHER" id="PTHR43493">
    <property type="entry name" value="DNA GYRASE/TOPOISOMERASE SUBUNIT A"/>
    <property type="match status" value="1"/>
</dbReference>
<comment type="similarity">
    <text evidence="1">Belongs to the type II topoisomerase GyrA/ParC subunit family.</text>
</comment>
<dbReference type="InterPro" id="IPR002205">
    <property type="entry name" value="Topo_IIA_dom_A"/>
</dbReference>
<evidence type="ECO:0000256" key="7">
    <source>
        <dbReference type="SAM" id="Coils"/>
    </source>
</evidence>
<dbReference type="EMBL" id="JALLKP010000004">
    <property type="protein sequence ID" value="KAK2195222.1"/>
    <property type="molecule type" value="Genomic_DNA"/>
</dbReference>
<evidence type="ECO:0000313" key="10">
    <source>
        <dbReference type="EMBL" id="KAK2195222.1"/>
    </source>
</evidence>
<keyword evidence="7" id="KW-0175">Coiled coil</keyword>
<reference evidence="10" key="1">
    <citation type="journal article" date="2023" name="Nat. Microbiol.">
        <title>Babesia duncani multi-omics identifies virulence factors and drug targets.</title>
        <authorList>
            <person name="Singh P."/>
            <person name="Lonardi S."/>
            <person name="Liang Q."/>
            <person name="Vydyam P."/>
            <person name="Khabirova E."/>
            <person name="Fang T."/>
            <person name="Gihaz S."/>
            <person name="Thekkiniath J."/>
            <person name="Munshi M."/>
            <person name="Abel S."/>
            <person name="Ciampossin L."/>
            <person name="Batugedara G."/>
            <person name="Gupta M."/>
            <person name="Lu X.M."/>
            <person name="Lenz T."/>
            <person name="Chakravarty S."/>
            <person name="Cornillot E."/>
            <person name="Hu Y."/>
            <person name="Ma W."/>
            <person name="Gonzalez L.M."/>
            <person name="Sanchez S."/>
            <person name="Estrada K."/>
            <person name="Sanchez-Flores A."/>
            <person name="Montero E."/>
            <person name="Harb O.S."/>
            <person name="Le Roch K.G."/>
            <person name="Mamoun C.B."/>
        </authorList>
    </citation>
    <scope>NUCLEOTIDE SEQUENCE</scope>
    <source>
        <strain evidence="10">WA1</strain>
    </source>
</reference>
<dbReference type="Pfam" id="PF03989">
    <property type="entry name" value="DNA_gyraseA_C"/>
    <property type="match status" value="1"/>
</dbReference>
<evidence type="ECO:0000256" key="3">
    <source>
        <dbReference type="ARBA" id="ARBA00023029"/>
    </source>
</evidence>
<feature type="chain" id="PRO_5041995452" description="DNA topoisomerase (ATP-hydrolyzing)" evidence="8">
    <location>
        <begin position="34"/>
        <end position="988"/>
    </location>
</feature>
<dbReference type="AlphaFoldDB" id="A0AAD9UMZ3"/>
<evidence type="ECO:0000256" key="5">
    <source>
        <dbReference type="ARBA" id="ARBA00023235"/>
    </source>
</evidence>
<gene>
    <name evidence="10" type="ORF">BdWA1_002895</name>
</gene>
<evidence type="ECO:0000256" key="4">
    <source>
        <dbReference type="ARBA" id="ARBA00023125"/>
    </source>
</evidence>
<keyword evidence="8" id="KW-0732">Signal</keyword>
<dbReference type="EC" id="5.6.2.2" evidence="2"/>
<dbReference type="Gene3D" id="1.10.268.10">
    <property type="entry name" value="Topoisomerase, domain 3"/>
    <property type="match status" value="1"/>
</dbReference>
<dbReference type="InterPro" id="IPR006691">
    <property type="entry name" value="GyrA/parC_rep"/>
</dbReference>
<dbReference type="GO" id="GO:0005524">
    <property type="term" value="F:ATP binding"/>
    <property type="evidence" value="ECO:0007669"/>
    <property type="project" value="InterPro"/>
</dbReference>
<feature type="domain" description="Topo IIA-type catalytic" evidence="9">
    <location>
        <begin position="127"/>
        <end position="633"/>
    </location>
</feature>
<dbReference type="GO" id="GO:0009330">
    <property type="term" value="C:DNA topoisomerase type II (double strand cut, ATP-hydrolyzing) complex"/>
    <property type="evidence" value="ECO:0007669"/>
    <property type="project" value="TreeGrafter"/>
</dbReference>
<feature type="signal peptide" evidence="8">
    <location>
        <begin position="1"/>
        <end position="33"/>
    </location>
</feature>
<dbReference type="InterPro" id="IPR035516">
    <property type="entry name" value="Gyrase/topoIV_suA_C"/>
</dbReference>
<dbReference type="Gene3D" id="2.120.10.90">
    <property type="entry name" value="DNA gyrase/topoisomerase IV, subunit A, C-terminal"/>
    <property type="match status" value="1"/>
</dbReference>
<evidence type="ECO:0000256" key="2">
    <source>
        <dbReference type="ARBA" id="ARBA00012895"/>
    </source>
</evidence>
<keyword evidence="4 6" id="KW-0238">DNA-binding</keyword>
<dbReference type="SUPFAM" id="SSF56719">
    <property type="entry name" value="Type II DNA topoisomerase"/>
    <property type="match status" value="1"/>
</dbReference>
<dbReference type="CDD" id="cd00187">
    <property type="entry name" value="TOP4c"/>
    <property type="match status" value="1"/>
</dbReference>
<comment type="catalytic activity">
    <reaction evidence="6">
        <text>ATP-dependent breakage, passage and rejoining of double-stranded DNA.</text>
        <dbReference type="EC" id="5.6.2.2"/>
    </reaction>
</comment>
<proteinExistence type="inferred from homology"/>
<dbReference type="PROSITE" id="PS52040">
    <property type="entry name" value="TOPO_IIA"/>
    <property type="match status" value="1"/>
</dbReference>
<accession>A0AAD9UMZ3</accession>
<keyword evidence="11" id="KW-1185">Reference proteome</keyword>
<keyword evidence="3 6" id="KW-0799">Topoisomerase</keyword>
<dbReference type="Pfam" id="PF00521">
    <property type="entry name" value="DNA_topoisoIV"/>
    <property type="match status" value="1"/>
</dbReference>
<feature type="active site" description="O-(5'-phospho-DNA)-tyrosine intermediate" evidence="6">
    <location>
        <position position="214"/>
    </location>
</feature>
<dbReference type="InterPro" id="IPR013758">
    <property type="entry name" value="Topo_IIA_A/C_ab"/>
</dbReference>
<dbReference type="InterPro" id="IPR050220">
    <property type="entry name" value="Type_II_DNA_Topoisomerases"/>
</dbReference>
<name>A0AAD9UMZ3_9APIC</name>
<dbReference type="KEGG" id="bdw:94337192"/>
<evidence type="ECO:0000259" key="9">
    <source>
        <dbReference type="PROSITE" id="PS52040"/>
    </source>
</evidence>
<dbReference type="InterPro" id="IPR013757">
    <property type="entry name" value="Topo_IIA_A_a_sf"/>
</dbReference>
<dbReference type="Gene3D" id="3.90.199.10">
    <property type="entry name" value="Topoisomerase II, domain 5"/>
    <property type="match status" value="1"/>
</dbReference>
<comment type="caution">
    <text evidence="10">The sequence shown here is derived from an EMBL/GenBank/DDBJ whole genome shotgun (WGS) entry which is preliminary data.</text>
</comment>
<dbReference type="GO" id="GO:0006265">
    <property type="term" value="P:DNA topological change"/>
    <property type="evidence" value="ECO:0007669"/>
    <property type="project" value="UniProtKB-UniRule"/>
</dbReference>
<evidence type="ECO:0000313" key="11">
    <source>
        <dbReference type="Proteomes" id="UP001214638"/>
    </source>
</evidence>
<evidence type="ECO:0000256" key="8">
    <source>
        <dbReference type="SAM" id="SignalP"/>
    </source>
</evidence>
<feature type="coiled-coil region" evidence="7">
    <location>
        <begin position="546"/>
        <end position="585"/>
    </location>
</feature>
<dbReference type="SUPFAM" id="SSF101904">
    <property type="entry name" value="GyrA/ParC C-terminal domain-like"/>
    <property type="match status" value="1"/>
</dbReference>
<dbReference type="Proteomes" id="UP001214638">
    <property type="component" value="Unassembled WGS sequence"/>
</dbReference>
<dbReference type="GeneID" id="94337192"/>
<keyword evidence="5 6" id="KW-0413">Isomerase</keyword>
<dbReference type="PANTHER" id="PTHR43493:SF5">
    <property type="entry name" value="DNA GYRASE SUBUNIT A, CHLOROPLASTIC_MITOCHONDRIAL"/>
    <property type="match status" value="1"/>
</dbReference>
<organism evidence="10 11">
    <name type="scientific">Babesia duncani</name>
    <dbReference type="NCBI Taxonomy" id="323732"/>
    <lineage>
        <taxon>Eukaryota</taxon>
        <taxon>Sar</taxon>
        <taxon>Alveolata</taxon>
        <taxon>Apicomplexa</taxon>
        <taxon>Aconoidasida</taxon>
        <taxon>Piroplasmida</taxon>
        <taxon>Babesiidae</taxon>
        <taxon>Babesia</taxon>
    </lineage>
</organism>
<dbReference type="SMART" id="SM00434">
    <property type="entry name" value="TOP4c"/>
    <property type="match status" value="1"/>
</dbReference>
<dbReference type="InterPro" id="IPR013760">
    <property type="entry name" value="Topo_IIA-like_dom_sf"/>
</dbReference>
<dbReference type="Gene3D" id="3.30.1360.40">
    <property type="match status" value="1"/>
</dbReference>
<dbReference type="GO" id="GO:0003677">
    <property type="term" value="F:DNA binding"/>
    <property type="evidence" value="ECO:0007669"/>
    <property type="project" value="UniProtKB-UniRule"/>
</dbReference>
<sequence length="988" mass="111316">MGWCIPKINFKTHPLVFCSVIAISLLLSQESVGFSLQNGHWTYWNKFSYLHGLDYKPQSPCRSSKTLHSSNENGDTLLDTSNGPGGIQSTANYEQHGVGTVKSLELCEELGTSFMKYALSIILGRALPDARDGLKVVHRRIIWAMQDLKLGANVPFRKCAKVVGDVLGKYHPHSDKSVYDALCRLSQQFVMRVPLVDGHGNFGSADDPPAAMRYTECRLTHFSEQLMLSDIDCQTVDMLPNFDSTEVEPSVLPTRVPSLLINGSSGIAVALSTSIPPHNPDEVISAAILMARNHGNVTNAQLLEIVKGPDFPTGGILNTPPEALENIYSTGKGSICIEAKFQFEERLRQRNANNESVDVVNEYPTASHLSFTPGSKVSIVVTEIPYTVKLSDVIRAITKGVVSGTFNGIADLRDESDRSGMRLVIELKRQITTHIEVEEIVRQLKRHTGLRSFFKCNFIALDNHGKKPIRFDLVQAFRIWLDFRVETVKKRIKHLCTKSKNRLVIVKGFIIACEYIDDIIKMIKACTSMQEIRKNLADKRYGGLNAEQINAVMKMTLAQLSKLERDNYTAERDKLSKEIAEYLDILSSDDRIYKVIEAELQQIQHDHKRLYGSKQRLTSLVTSRKSKAILPNLNTLETPPQIIFGERENNISSNEPSLVVINNSGWMQRIKLDKAFYSSSKSRSIYSSRIYEPQSALHSINQMADEIEEKNVDLHYAIAYPENHALVVNSEGICLSFNINKLRLCKRGYSIWKSLALEPRGDISLFYNTNLQGHNLNEGFLIIGFSGGELSIFRAEMLQKRQKDGICKVRLWKPPRDNPSFAIIANKQDDIFLFTKLGNTLRLRLQDICSNMDNRSRKRIKAIHLRDDDSLTNATVLENASTLNPNRFVFLLSEQGKGKLMSCEELRIQRHGGRGYNIQRRENDESDDHLIAGVSVSAHNQIIIVSKSGQLTRKNPMSLKPGSRHHKFKNFWPRATDTDDLAVFATTI</sequence>
<dbReference type="RefSeq" id="XP_067802065.1">
    <property type="nucleotide sequence ID" value="XM_067947914.1"/>
</dbReference>
<dbReference type="GO" id="GO:0003918">
    <property type="term" value="F:DNA topoisomerase type II (double strand cut, ATP-hydrolyzing) activity"/>
    <property type="evidence" value="ECO:0007669"/>
    <property type="project" value="UniProtKB-EC"/>
</dbReference>
<evidence type="ECO:0000256" key="1">
    <source>
        <dbReference type="ARBA" id="ARBA00008263"/>
    </source>
</evidence>
<protein>
    <recommendedName>
        <fullName evidence="2">DNA topoisomerase (ATP-hydrolyzing)</fullName>
        <ecNumber evidence="2">5.6.2.2</ecNumber>
    </recommendedName>
</protein>
<evidence type="ECO:0000256" key="6">
    <source>
        <dbReference type="PROSITE-ProRule" id="PRU01384"/>
    </source>
</evidence>